<dbReference type="Proteomes" id="UP000694569">
    <property type="component" value="Unplaced"/>
</dbReference>
<dbReference type="GO" id="GO:0070062">
    <property type="term" value="C:extracellular exosome"/>
    <property type="evidence" value="ECO:0007669"/>
    <property type="project" value="TreeGrafter"/>
</dbReference>
<dbReference type="PROSITE" id="PS50222">
    <property type="entry name" value="EF_HAND_2"/>
    <property type="match status" value="1"/>
</dbReference>
<dbReference type="GO" id="GO:0048306">
    <property type="term" value="F:calcium-dependent protein binding"/>
    <property type="evidence" value="ECO:0007669"/>
    <property type="project" value="TreeGrafter"/>
</dbReference>
<dbReference type="CDD" id="cd00213">
    <property type="entry name" value="S-100"/>
    <property type="match status" value="1"/>
</dbReference>
<evidence type="ECO:0000313" key="7">
    <source>
        <dbReference type="Ensembl" id="ENSLLEP00000004974.1"/>
    </source>
</evidence>
<keyword evidence="4 5" id="KW-0106">Calcium</keyword>
<evidence type="ECO:0000256" key="3">
    <source>
        <dbReference type="ARBA" id="ARBA00022737"/>
    </source>
</evidence>
<dbReference type="PANTHER" id="PTHR11639:SF134">
    <property type="entry name" value="PROTEIN S100-A1-RELATED"/>
    <property type="match status" value="1"/>
</dbReference>
<dbReference type="PROSITE" id="PS00018">
    <property type="entry name" value="EF_HAND_1"/>
    <property type="match status" value="1"/>
</dbReference>
<organism evidence="7 8">
    <name type="scientific">Leptobrachium leishanense</name>
    <name type="common">Leishan spiny toad</name>
    <dbReference type="NCBI Taxonomy" id="445787"/>
    <lineage>
        <taxon>Eukaryota</taxon>
        <taxon>Metazoa</taxon>
        <taxon>Chordata</taxon>
        <taxon>Craniata</taxon>
        <taxon>Vertebrata</taxon>
        <taxon>Euteleostomi</taxon>
        <taxon>Amphibia</taxon>
        <taxon>Batrachia</taxon>
        <taxon>Anura</taxon>
        <taxon>Pelobatoidea</taxon>
        <taxon>Megophryidae</taxon>
        <taxon>Leptobrachium</taxon>
    </lineage>
</organism>
<evidence type="ECO:0000256" key="5">
    <source>
        <dbReference type="RuleBase" id="RU361184"/>
    </source>
</evidence>
<evidence type="ECO:0000256" key="2">
    <source>
        <dbReference type="ARBA" id="ARBA00022723"/>
    </source>
</evidence>
<dbReference type="GeneTree" id="ENSGT00940000162871"/>
<dbReference type="Ensembl" id="ENSLLET00000005191.1">
    <property type="protein sequence ID" value="ENSLLEP00000004974.1"/>
    <property type="gene ID" value="ENSLLEG00000003167.1"/>
</dbReference>
<dbReference type="InterPro" id="IPR018247">
    <property type="entry name" value="EF_Hand_1_Ca_BS"/>
</dbReference>
<protein>
    <recommendedName>
        <fullName evidence="5">Protein S100</fullName>
    </recommendedName>
    <alternativeName>
        <fullName evidence="5">S100 calcium-binding protein</fullName>
    </alternativeName>
</protein>
<dbReference type="Gene3D" id="1.10.238.10">
    <property type="entry name" value="EF-hand"/>
    <property type="match status" value="2"/>
</dbReference>
<evidence type="ECO:0000256" key="1">
    <source>
        <dbReference type="ARBA" id="ARBA00007323"/>
    </source>
</evidence>
<dbReference type="InterPro" id="IPR001751">
    <property type="entry name" value="S100/CaBP7/8-like_CS"/>
</dbReference>
<feature type="domain" description="EF-hand" evidence="6">
    <location>
        <begin position="101"/>
        <end position="136"/>
    </location>
</feature>
<dbReference type="GO" id="GO:0043542">
    <property type="term" value="P:endothelial cell migration"/>
    <property type="evidence" value="ECO:0007669"/>
    <property type="project" value="TreeGrafter"/>
</dbReference>
<dbReference type="Pfam" id="PF01023">
    <property type="entry name" value="S_100"/>
    <property type="match status" value="1"/>
</dbReference>
<evidence type="ECO:0000256" key="4">
    <source>
        <dbReference type="ARBA" id="ARBA00022837"/>
    </source>
</evidence>
<comment type="similarity">
    <text evidence="1 5">Belongs to the S-100 family.</text>
</comment>
<dbReference type="SMART" id="SM01394">
    <property type="entry name" value="S_100"/>
    <property type="match status" value="1"/>
</dbReference>
<dbReference type="AlphaFoldDB" id="A0A8C5P8N6"/>
<dbReference type="PROSITE" id="PS00303">
    <property type="entry name" value="S100_CABP"/>
    <property type="match status" value="1"/>
</dbReference>
<proteinExistence type="inferred from homology"/>
<accession>A0A8C5P8N6</accession>
<dbReference type="InterPro" id="IPR013787">
    <property type="entry name" value="S100_Ca-bd_sub"/>
</dbReference>
<dbReference type="SUPFAM" id="SSF47473">
    <property type="entry name" value="EF-hand"/>
    <property type="match status" value="2"/>
</dbReference>
<dbReference type="GO" id="GO:0005737">
    <property type="term" value="C:cytoplasm"/>
    <property type="evidence" value="ECO:0007669"/>
    <property type="project" value="TreeGrafter"/>
</dbReference>
<reference evidence="7" key="2">
    <citation type="submission" date="2025-09" db="UniProtKB">
        <authorList>
            <consortium name="Ensembl"/>
        </authorList>
    </citation>
    <scope>IDENTIFICATION</scope>
</reference>
<dbReference type="GO" id="GO:0005509">
    <property type="term" value="F:calcium ion binding"/>
    <property type="evidence" value="ECO:0007669"/>
    <property type="project" value="InterPro"/>
</dbReference>
<dbReference type="InterPro" id="IPR002048">
    <property type="entry name" value="EF_hand_dom"/>
</dbReference>
<dbReference type="GO" id="GO:0046914">
    <property type="term" value="F:transition metal ion binding"/>
    <property type="evidence" value="ECO:0007669"/>
    <property type="project" value="InterPro"/>
</dbReference>
<keyword evidence="3" id="KW-0677">Repeat</keyword>
<reference evidence="7" key="1">
    <citation type="submission" date="2025-08" db="UniProtKB">
        <authorList>
            <consortium name="Ensembl"/>
        </authorList>
    </citation>
    <scope>IDENTIFICATION</scope>
</reference>
<keyword evidence="8" id="KW-1185">Reference proteome</keyword>
<name>A0A8C5P8N6_9ANUR</name>
<dbReference type="OrthoDB" id="26525at2759"/>
<evidence type="ECO:0000259" key="6">
    <source>
        <dbReference type="PROSITE" id="PS50222"/>
    </source>
</evidence>
<dbReference type="InterPro" id="IPR011992">
    <property type="entry name" value="EF-hand-dom_pair"/>
</dbReference>
<keyword evidence="2 5" id="KW-0479">Metal-binding</keyword>
<evidence type="ECO:0000313" key="8">
    <source>
        <dbReference type="Proteomes" id="UP000694569"/>
    </source>
</evidence>
<sequence>MSAPKMTELETAFCTIINVFDKYSRTEGNNMTLSKKKMKTLMEKELPWLLSCAKKKGASDKLMKNLYEEGDHKEAVTFDEFLELVTKVLLLEHKSFEKSAKKKDASDKLMKDLDENSDNEVDFNEFVTLVAALTCLGHKRFEKVSTK</sequence>
<dbReference type="InterPro" id="IPR034325">
    <property type="entry name" value="S-100_dom"/>
</dbReference>
<dbReference type="PANTHER" id="PTHR11639">
    <property type="entry name" value="S100 CALCIUM-BINDING PROTEIN"/>
    <property type="match status" value="1"/>
</dbReference>